<dbReference type="EMBL" id="CP026652">
    <property type="protein sequence ID" value="AVH54792.1"/>
    <property type="molecule type" value="Genomic_DNA"/>
</dbReference>
<dbReference type="Gene3D" id="3.40.50.720">
    <property type="entry name" value="NAD(P)-binding Rossmann-like Domain"/>
    <property type="match status" value="2"/>
</dbReference>
<feature type="domain" description="D-isomer specific 2-hydroxyacid dehydrogenase catalytic" evidence="5">
    <location>
        <begin position="18"/>
        <end position="309"/>
    </location>
</feature>
<evidence type="ECO:0000259" key="5">
    <source>
        <dbReference type="Pfam" id="PF00389"/>
    </source>
</evidence>
<keyword evidence="3" id="KW-0520">NAD</keyword>
<evidence type="ECO:0000256" key="4">
    <source>
        <dbReference type="RuleBase" id="RU003719"/>
    </source>
</evidence>
<accession>A0ABM6SJW1</accession>
<protein>
    <submittedName>
        <fullName evidence="7">Hydroxyacid dehydrogenase</fullName>
    </submittedName>
</protein>
<dbReference type="InterPro" id="IPR006139">
    <property type="entry name" value="D-isomer_2_OHA_DH_cat_dom"/>
</dbReference>
<keyword evidence="8" id="KW-1185">Reference proteome</keyword>
<dbReference type="PROSITE" id="PS00671">
    <property type="entry name" value="D_2_HYDROXYACID_DH_3"/>
    <property type="match status" value="1"/>
</dbReference>
<evidence type="ECO:0000313" key="8">
    <source>
        <dbReference type="Proteomes" id="UP000238413"/>
    </source>
</evidence>
<dbReference type="CDD" id="cd12169">
    <property type="entry name" value="PGDH_like_1"/>
    <property type="match status" value="1"/>
</dbReference>
<feature type="domain" description="D-isomer specific 2-hydroxyacid dehydrogenase NAD-binding" evidence="6">
    <location>
        <begin position="111"/>
        <end position="283"/>
    </location>
</feature>
<dbReference type="SUPFAM" id="SSF52283">
    <property type="entry name" value="Formate/glycerate dehydrogenase catalytic domain-like"/>
    <property type="match status" value="1"/>
</dbReference>
<proteinExistence type="inferred from homology"/>
<organism evidence="7 8">
    <name type="scientific">Streptomyces dengpaensis</name>
    <dbReference type="NCBI Taxonomy" id="2049881"/>
    <lineage>
        <taxon>Bacteria</taxon>
        <taxon>Bacillati</taxon>
        <taxon>Actinomycetota</taxon>
        <taxon>Actinomycetes</taxon>
        <taxon>Kitasatosporales</taxon>
        <taxon>Streptomycetaceae</taxon>
        <taxon>Streptomyces</taxon>
    </lineage>
</organism>
<dbReference type="InterPro" id="IPR050857">
    <property type="entry name" value="D-2-hydroxyacid_DH"/>
</dbReference>
<dbReference type="InterPro" id="IPR036291">
    <property type="entry name" value="NAD(P)-bd_dom_sf"/>
</dbReference>
<dbReference type="PANTHER" id="PTHR42789:SF1">
    <property type="entry name" value="D-ISOMER SPECIFIC 2-HYDROXYACID DEHYDROGENASE FAMILY PROTEIN (AFU_ORTHOLOGUE AFUA_6G10090)"/>
    <property type="match status" value="1"/>
</dbReference>
<dbReference type="InterPro" id="IPR006140">
    <property type="entry name" value="D-isomer_DH_NAD-bd"/>
</dbReference>
<evidence type="ECO:0000259" key="6">
    <source>
        <dbReference type="Pfam" id="PF02826"/>
    </source>
</evidence>
<evidence type="ECO:0000256" key="3">
    <source>
        <dbReference type="ARBA" id="ARBA00023027"/>
    </source>
</evidence>
<gene>
    <name evidence="7" type="ORF">C4B68_02075</name>
</gene>
<name>A0ABM6SJW1_9ACTN</name>
<dbReference type="RefSeq" id="WP_099505972.1">
    <property type="nucleotide sequence ID" value="NZ_CP026652.1"/>
</dbReference>
<dbReference type="Proteomes" id="UP000238413">
    <property type="component" value="Chromosome"/>
</dbReference>
<dbReference type="Pfam" id="PF00389">
    <property type="entry name" value="2-Hacid_dh"/>
    <property type="match status" value="1"/>
</dbReference>
<comment type="similarity">
    <text evidence="1 4">Belongs to the D-isomer specific 2-hydroxyacid dehydrogenase family.</text>
</comment>
<reference evidence="7 8" key="1">
    <citation type="submission" date="2018-02" db="EMBL/GenBank/DDBJ databases">
        <title>Complete genome sequence of Streptomyces dengpaensis, the producer of angucyclines.</title>
        <authorList>
            <person name="Yumei L."/>
        </authorList>
    </citation>
    <scope>NUCLEOTIDE SEQUENCE [LARGE SCALE GENOMIC DNA]</scope>
    <source>
        <strain evidence="7 8">XZHG99</strain>
    </source>
</reference>
<evidence type="ECO:0000256" key="2">
    <source>
        <dbReference type="ARBA" id="ARBA00023002"/>
    </source>
</evidence>
<evidence type="ECO:0000313" key="7">
    <source>
        <dbReference type="EMBL" id="AVH54792.1"/>
    </source>
</evidence>
<sequence>MRIAVLDDYQQVAKKFADWDSLKAHVEVFHGHLPDADKVVAQLADFDVVVAMRERTPFPADVLRRLSQLKLLVTTGMGNAAIDIPAANAQGVVVCGTDYPRFSAAPELTWALILAAAKNIPGETQLVREGGWQLGVGSDLEGRTLGLLGLGRIGSRVARVGQAFGMKTIAWSQNLTAEKAAEHGVTAVSKQELFTSSDVLSIHMILSDRTRGLVGATEISSMKPTALLVNTSRGPIVDEDALVGALQERRIGGAALDVFDIEPLPAHHVLRSLDNAVVTPHIGYVTEGNYETFYKEAVEDIAAFAAGTPIRVLK</sequence>
<dbReference type="SUPFAM" id="SSF51735">
    <property type="entry name" value="NAD(P)-binding Rossmann-fold domains"/>
    <property type="match status" value="1"/>
</dbReference>
<evidence type="ECO:0000256" key="1">
    <source>
        <dbReference type="ARBA" id="ARBA00005854"/>
    </source>
</evidence>
<dbReference type="InterPro" id="IPR029753">
    <property type="entry name" value="D-isomer_DH_CS"/>
</dbReference>
<dbReference type="Pfam" id="PF02826">
    <property type="entry name" value="2-Hacid_dh_C"/>
    <property type="match status" value="1"/>
</dbReference>
<dbReference type="PANTHER" id="PTHR42789">
    <property type="entry name" value="D-ISOMER SPECIFIC 2-HYDROXYACID DEHYDROGENASE FAMILY PROTEIN (AFU_ORTHOLOGUE AFUA_6G10090)"/>
    <property type="match status" value="1"/>
</dbReference>
<keyword evidence="2 4" id="KW-0560">Oxidoreductase</keyword>